<feature type="non-terminal residue" evidence="4">
    <location>
        <position position="439"/>
    </location>
</feature>
<dbReference type="EMBL" id="QXFT01001665">
    <property type="protein sequence ID" value="KAE9313081.1"/>
    <property type="molecule type" value="Genomic_DNA"/>
</dbReference>
<organism evidence="4 5">
    <name type="scientific">Phytophthora rubi</name>
    <dbReference type="NCBI Taxonomy" id="129364"/>
    <lineage>
        <taxon>Eukaryota</taxon>
        <taxon>Sar</taxon>
        <taxon>Stramenopiles</taxon>
        <taxon>Oomycota</taxon>
        <taxon>Peronosporomycetes</taxon>
        <taxon>Peronosporales</taxon>
        <taxon>Peronosporaceae</taxon>
        <taxon>Phytophthora</taxon>
    </lineage>
</organism>
<feature type="region of interest" description="Disordered" evidence="2">
    <location>
        <begin position="59"/>
        <end position="85"/>
    </location>
</feature>
<gene>
    <name evidence="4" type="ORF">PR003_g19597</name>
</gene>
<dbReference type="PANTHER" id="PTHR19303:SF73">
    <property type="entry name" value="PROTEIN PDC2"/>
    <property type="match status" value="1"/>
</dbReference>
<dbReference type="Gene3D" id="1.10.10.60">
    <property type="entry name" value="Homeodomain-like"/>
    <property type="match status" value="1"/>
</dbReference>
<dbReference type="Pfam" id="PF03221">
    <property type="entry name" value="HTH_Tnp_Tc5"/>
    <property type="match status" value="1"/>
</dbReference>
<dbReference type="PANTHER" id="PTHR19303">
    <property type="entry name" value="TRANSPOSON"/>
    <property type="match status" value="1"/>
</dbReference>
<dbReference type="InterPro" id="IPR050863">
    <property type="entry name" value="CenT-Element_Derived"/>
</dbReference>
<keyword evidence="1" id="KW-0238">DNA-binding</keyword>
<evidence type="ECO:0000313" key="5">
    <source>
        <dbReference type="Proteomes" id="UP000434957"/>
    </source>
</evidence>
<accession>A0A6A4DRM2</accession>
<name>A0A6A4DRM2_9STRA</name>
<dbReference type="PROSITE" id="PS51253">
    <property type="entry name" value="HTH_CENPB"/>
    <property type="match status" value="1"/>
</dbReference>
<proteinExistence type="predicted"/>
<keyword evidence="5" id="KW-1185">Reference proteome</keyword>
<dbReference type="InterPro" id="IPR004875">
    <property type="entry name" value="DDE_SF_endonuclease_dom"/>
</dbReference>
<dbReference type="InterPro" id="IPR006600">
    <property type="entry name" value="HTH_CenpB_DNA-bd_dom"/>
</dbReference>
<evidence type="ECO:0000259" key="3">
    <source>
        <dbReference type="PROSITE" id="PS51253"/>
    </source>
</evidence>
<dbReference type="InterPro" id="IPR009057">
    <property type="entry name" value="Homeodomain-like_sf"/>
</dbReference>
<dbReference type="GO" id="GO:0005634">
    <property type="term" value="C:nucleus"/>
    <property type="evidence" value="ECO:0007669"/>
    <property type="project" value="TreeGrafter"/>
</dbReference>
<evidence type="ECO:0000256" key="1">
    <source>
        <dbReference type="ARBA" id="ARBA00023125"/>
    </source>
</evidence>
<dbReference type="GO" id="GO:0003677">
    <property type="term" value="F:DNA binding"/>
    <property type="evidence" value="ECO:0007669"/>
    <property type="project" value="UniProtKB-KW"/>
</dbReference>
<dbReference type="Proteomes" id="UP000434957">
    <property type="component" value="Unassembled WGS sequence"/>
</dbReference>
<dbReference type="AlphaFoldDB" id="A0A6A4DRM2"/>
<comment type="caution">
    <text evidence="4">The sequence shown here is derived from an EMBL/GenBank/DDBJ whole genome shotgun (WGS) entry which is preliminary data.</text>
</comment>
<sequence length="439" mass="50206">MDASKAKQKRKSYTIKDKLAVIAEHEEGVSGSGFHALGIKHDVAPGTLRGWWNDRQKLHEASKDRQVTTRTARRLGGGGRGPEHGEMEERLHAWILDRNAKGLRVKDSYIRLQAQNIYRKLHGPDAPKFDSSTGWLARFKKRKQLVSRQQTTTRTLPTDAAETCQDFIQRVQQLIATHNIQPRNIINMDQGGTSHKRFTATFSITADGKMLPPHLLFSKLKNKPTVPAGMLVHVSRTGMWNDEILLDHAKTVVCGRKETQLYREPVLYLIDSYGCHVKLKESRRLERYNVFVVVIPPNLTNLLQPLDVAVNRSFQAFYRVKYDGYIQQALQDPALQTRAGNPKVPTYNIVEQWTVDWMATRSADDIKKAFQLCGLVPKESFDDEKLHPPLQELLASGFDMERWNASYKHLLKQSDNREELTPAAPEWYLPDDERTSLFS</sequence>
<dbReference type="Pfam" id="PF03184">
    <property type="entry name" value="DDE_1"/>
    <property type="match status" value="1"/>
</dbReference>
<dbReference type="SMART" id="SM00674">
    <property type="entry name" value="CENPB"/>
    <property type="match status" value="1"/>
</dbReference>
<feature type="domain" description="HTH CENPB-type" evidence="3">
    <location>
        <begin position="75"/>
        <end position="149"/>
    </location>
</feature>
<dbReference type="SUPFAM" id="SSF46689">
    <property type="entry name" value="Homeodomain-like"/>
    <property type="match status" value="2"/>
</dbReference>
<evidence type="ECO:0000313" key="4">
    <source>
        <dbReference type="EMBL" id="KAE9313081.1"/>
    </source>
</evidence>
<protein>
    <recommendedName>
        <fullName evidence="3">HTH CENPB-type domain-containing protein</fullName>
    </recommendedName>
</protein>
<evidence type="ECO:0000256" key="2">
    <source>
        <dbReference type="SAM" id="MobiDB-lite"/>
    </source>
</evidence>
<reference evidence="4 5" key="1">
    <citation type="submission" date="2018-08" db="EMBL/GenBank/DDBJ databases">
        <title>Genomic investigation of the strawberry pathogen Phytophthora fragariae indicates pathogenicity is determined by transcriptional variation in three key races.</title>
        <authorList>
            <person name="Adams T.M."/>
            <person name="Armitage A.D."/>
            <person name="Sobczyk M.K."/>
            <person name="Bates H.J."/>
            <person name="Dunwell J.M."/>
            <person name="Nellist C.F."/>
            <person name="Harrison R.J."/>
        </authorList>
    </citation>
    <scope>NUCLEOTIDE SEQUENCE [LARGE SCALE GENOMIC DNA]</scope>
    <source>
        <strain evidence="4 5">SCRP333</strain>
    </source>
</reference>